<dbReference type="EMBL" id="AP022870">
    <property type="protein sequence ID" value="BCB77331.1"/>
    <property type="molecule type" value="Genomic_DNA"/>
</dbReference>
<evidence type="ECO:0000313" key="1">
    <source>
        <dbReference type="EMBL" id="BCB77331.1"/>
    </source>
</evidence>
<reference evidence="1 2" key="1">
    <citation type="submission" date="2020-03" db="EMBL/GenBank/DDBJ databases">
        <title>Whole genome shotgun sequence of Phytohabitans flavus NBRC 107702.</title>
        <authorList>
            <person name="Komaki H."/>
            <person name="Tamura T."/>
        </authorList>
    </citation>
    <scope>NUCLEOTIDE SEQUENCE [LARGE SCALE GENOMIC DNA]</scope>
    <source>
        <strain evidence="1 2">NBRC 107702</strain>
    </source>
</reference>
<dbReference type="RefSeq" id="WP_197938610.1">
    <property type="nucleotide sequence ID" value="NZ_AP022870.1"/>
</dbReference>
<proteinExistence type="predicted"/>
<accession>A0A6F8XUB3</accession>
<sequence length="137" mass="15426">MDWFLRALAGGRSGRLPDQLRAELAATDLLVLEEELLGTVTYRRYRSAREYTSWSREPAAGAIALAPNRLVVWANHMRHIDVPLAHPIWATIEVRAERPGRVRFTYDAGATNTAASGHVDVRLRTPQAERIVQLLSR</sequence>
<dbReference type="Proteomes" id="UP000502508">
    <property type="component" value="Chromosome"/>
</dbReference>
<reference evidence="1 2" key="2">
    <citation type="submission" date="2020-03" db="EMBL/GenBank/DDBJ databases">
        <authorList>
            <person name="Ichikawa N."/>
            <person name="Kimura A."/>
            <person name="Kitahashi Y."/>
            <person name="Uohara A."/>
        </authorList>
    </citation>
    <scope>NUCLEOTIDE SEQUENCE [LARGE SCALE GENOMIC DNA]</scope>
    <source>
        <strain evidence="1 2">NBRC 107702</strain>
    </source>
</reference>
<name>A0A6F8XUB3_9ACTN</name>
<organism evidence="1 2">
    <name type="scientific">Phytohabitans flavus</name>
    <dbReference type="NCBI Taxonomy" id="1076124"/>
    <lineage>
        <taxon>Bacteria</taxon>
        <taxon>Bacillati</taxon>
        <taxon>Actinomycetota</taxon>
        <taxon>Actinomycetes</taxon>
        <taxon>Micromonosporales</taxon>
        <taxon>Micromonosporaceae</taxon>
    </lineage>
</organism>
<protein>
    <submittedName>
        <fullName evidence="1">Uncharacterized protein</fullName>
    </submittedName>
</protein>
<dbReference type="AlphaFoldDB" id="A0A6F8XUB3"/>
<evidence type="ECO:0000313" key="2">
    <source>
        <dbReference type="Proteomes" id="UP000502508"/>
    </source>
</evidence>
<dbReference type="KEGG" id="pfla:Pflav_037410"/>
<gene>
    <name evidence="1" type="ORF">Pflav_037410</name>
</gene>
<keyword evidence="2" id="KW-1185">Reference proteome</keyword>